<dbReference type="Pfam" id="PF06025">
    <property type="entry name" value="DUF913"/>
    <property type="match status" value="1"/>
</dbReference>
<feature type="region of interest" description="Disordered" evidence="2">
    <location>
        <begin position="757"/>
        <end position="830"/>
    </location>
</feature>
<feature type="compositionally biased region" description="Gly residues" evidence="2">
    <location>
        <begin position="770"/>
        <end position="784"/>
    </location>
</feature>
<feature type="region of interest" description="Disordered" evidence="2">
    <location>
        <begin position="2499"/>
        <end position="2544"/>
    </location>
</feature>
<feature type="compositionally biased region" description="Gly residues" evidence="2">
    <location>
        <begin position="2085"/>
        <end position="2094"/>
    </location>
</feature>
<feature type="region of interest" description="Disordered" evidence="2">
    <location>
        <begin position="2793"/>
        <end position="2845"/>
    </location>
</feature>
<dbReference type="GO" id="GO:0006511">
    <property type="term" value="P:ubiquitin-dependent protein catabolic process"/>
    <property type="evidence" value="ECO:0007669"/>
    <property type="project" value="TreeGrafter"/>
</dbReference>
<feature type="compositionally biased region" description="Acidic residues" evidence="2">
    <location>
        <begin position="1514"/>
        <end position="1529"/>
    </location>
</feature>
<dbReference type="EMBL" id="GEDV01001685">
    <property type="protein sequence ID" value="JAP86872.1"/>
    <property type="molecule type" value="Transcribed_RNA"/>
</dbReference>
<protein>
    <submittedName>
        <fullName evidence="5">E3 ubiquitin-protein ligase HUWE1</fullName>
    </submittedName>
</protein>
<feature type="compositionally biased region" description="Acidic residues" evidence="2">
    <location>
        <begin position="792"/>
        <end position="803"/>
    </location>
</feature>
<dbReference type="SUPFAM" id="SSF48371">
    <property type="entry name" value="ARM repeat"/>
    <property type="match status" value="1"/>
</dbReference>
<dbReference type="Gene3D" id="3.30.720.50">
    <property type="match status" value="1"/>
</dbReference>
<feature type="region of interest" description="Disordered" evidence="2">
    <location>
        <begin position="2054"/>
        <end position="2147"/>
    </location>
</feature>
<dbReference type="Pfam" id="PF00627">
    <property type="entry name" value="UBA"/>
    <property type="match status" value="1"/>
</dbReference>
<dbReference type="InterPro" id="IPR003903">
    <property type="entry name" value="UIM_dom"/>
</dbReference>
<reference evidence="5" key="1">
    <citation type="journal article" date="2016" name="Ticks Tick Borne Dis.">
        <title>De novo assembly and annotation of the salivary gland transcriptome of Rhipicephalus appendiculatus male and female ticks during blood feeding.</title>
        <authorList>
            <person name="de Castro M.H."/>
            <person name="de Klerk D."/>
            <person name="Pienaar R."/>
            <person name="Latif A.A."/>
            <person name="Rees D.J."/>
            <person name="Mans B.J."/>
        </authorList>
    </citation>
    <scope>NUCLEOTIDE SEQUENCE</scope>
    <source>
        <tissue evidence="5">Salivary glands</tissue>
    </source>
</reference>
<name>A0A131Z7R0_RHIAP</name>
<dbReference type="Pfam" id="PF06012">
    <property type="entry name" value="DUF908"/>
    <property type="match status" value="1"/>
</dbReference>
<evidence type="ECO:0000313" key="5">
    <source>
        <dbReference type="EMBL" id="JAP86872.1"/>
    </source>
</evidence>
<evidence type="ECO:0000259" key="4">
    <source>
        <dbReference type="PROSITE" id="PS50918"/>
    </source>
</evidence>
<dbReference type="InterPro" id="IPR050409">
    <property type="entry name" value="E3_ubiq-protein_ligase"/>
</dbReference>
<feature type="compositionally biased region" description="Low complexity" evidence="2">
    <location>
        <begin position="1848"/>
        <end position="1861"/>
    </location>
</feature>
<dbReference type="UniPathway" id="UPA00143"/>
<feature type="compositionally biased region" description="Basic and acidic residues" evidence="2">
    <location>
        <begin position="2835"/>
        <end position="2844"/>
    </location>
</feature>
<dbReference type="SMART" id="SM00678">
    <property type="entry name" value="WWE"/>
    <property type="match status" value="1"/>
</dbReference>
<dbReference type="InterPro" id="IPR016024">
    <property type="entry name" value="ARM-type_fold"/>
</dbReference>
<feature type="region of interest" description="Disordered" evidence="2">
    <location>
        <begin position="2342"/>
        <end position="2455"/>
    </location>
</feature>
<feature type="compositionally biased region" description="Acidic residues" evidence="2">
    <location>
        <begin position="2518"/>
        <end position="2544"/>
    </location>
</feature>
<feature type="region of interest" description="Disordered" evidence="2">
    <location>
        <begin position="1499"/>
        <end position="1532"/>
    </location>
</feature>
<dbReference type="FunFam" id="1.10.8.10:FF:000019">
    <property type="entry name" value="Putative e3 ubiquitin-protein ligase huwe1 isoform x2"/>
    <property type="match status" value="1"/>
</dbReference>
<feature type="compositionally biased region" description="Gly residues" evidence="2">
    <location>
        <begin position="2362"/>
        <end position="2380"/>
    </location>
</feature>
<dbReference type="PANTHER" id="PTHR11254:SF67">
    <property type="entry name" value="E3 UBIQUITIN-PROTEIN LIGASE HUWE1"/>
    <property type="match status" value="1"/>
</dbReference>
<evidence type="ECO:0000256" key="2">
    <source>
        <dbReference type="SAM" id="MobiDB-lite"/>
    </source>
</evidence>
<dbReference type="InterPro" id="IPR010309">
    <property type="entry name" value="E3_Ub_ligase_DUF908"/>
</dbReference>
<feature type="region of interest" description="Disordered" evidence="2">
    <location>
        <begin position="3075"/>
        <end position="3110"/>
    </location>
</feature>
<dbReference type="InterPro" id="IPR037197">
    <property type="entry name" value="WWE_dom_sf"/>
</dbReference>
<evidence type="ECO:0000256" key="1">
    <source>
        <dbReference type="ARBA" id="ARBA00022679"/>
    </source>
</evidence>
<dbReference type="InterPro" id="IPR015940">
    <property type="entry name" value="UBA"/>
</dbReference>
<dbReference type="Gene3D" id="1.10.8.10">
    <property type="entry name" value="DNA helicase RuvA subunit, C-terminal domain"/>
    <property type="match status" value="1"/>
</dbReference>
<organism evidence="5">
    <name type="scientific">Rhipicephalus appendiculatus</name>
    <name type="common">Brown ear tick</name>
    <dbReference type="NCBI Taxonomy" id="34631"/>
    <lineage>
        <taxon>Eukaryota</taxon>
        <taxon>Metazoa</taxon>
        <taxon>Ecdysozoa</taxon>
        <taxon>Arthropoda</taxon>
        <taxon>Chelicerata</taxon>
        <taxon>Arachnida</taxon>
        <taxon>Acari</taxon>
        <taxon>Parasitiformes</taxon>
        <taxon>Ixodida</taxon>
        <taxon>Ixodoidea</taxon>
        <taxon>Ixodidae</taxon>
        <taxon>Rhipicephalinae</taxon>
        <taxon>Rhipicephalus</taxon>
        <taxon>Rhipicephalus</taxon>
    </lineage>
</organism>
<dbReference type="SUPFAM" id="SSF117839">
    <property type="entry name" value="WWE domain"/>
    <property type="match status" value="1"/>
</dbReference>
<dbReference type="InterPro" id="IPR018123">
    <property type="entry name" value="WWE-dom_subgr"/>
</dbReference>
<feature type="compositionally biased region" description="Low complexity" evidence="2">
    <location>
        <begin position="2803"/>
        <end position="2833"/>
    </location>
</feature>
<feature type="region of interest" description="Disordered" evidence="2">
    <location>
        <begin position="2927"/>
        <end position="2946"/>
    </location>
</feature>
<sequence>MKIERSRLKKSSSEVPLDCKLLVERLKSCTQEELLQELKAVKSWNWGKCELYHWIDVLDLFDSLLEAACQTTQEGQWCLPCDSPGREQEKELLLYILQFTALLIEHSFSRHLYNSMEHLTALLSSSDMQVVLGVLNLLYVFSKRSNFITRLNPDRRQALLTRLTYLAENWGGKENGFGLAECCRDLPMSKFPASATTLHFEFYMEPTDGTGAKKQPSTTVSVIHMENVDKITNKNPSQIMEELLETYAVPPAKHMLLLTHVRLAHSFSSYPKRLQCVQARLQALSILVYCSAIQDNINSLLYNGLIEELVDVLELKDPNLIEIKAASLRTLTSIIHLDRNPKLGAIVDATGAASYHGFLPVLVRSCIQSLTEPGADPFPLPFATALFSFLYHLASYESGGEALVSCGMVESLLKVIGWHGTEPEHITFVTRAVRVIDLITGLDMQTFQAHGGLNSFIRRLELEVEHCRKEQPFAIRPRHREPSVASTDENAAQEPTPMEVDQSPRSEPLASTSARGDAGVDSIEGGAPTSLVASSDLDEEPEIRRGLQCFPQRAALLKSMLNFLKKAIQDPSFADSIRHLMDGSLPRSLKHIISNSEYYGPSLFLLATDVVTVYVFQEPSLLSSLQDNGLTDVVLHALLVKEVPATREVLASLPNVFSALCLNARGLQAFVACRPFERLFKVLLSPDYLAAMRRRRSSDPMGDTASNLGNAMDELMRHQPSLRVDATAAIIKLLEELCSVGRNPAFVCSRPAAKSEAGGVSGSGAQASSHGGGASGGGAGGRGSGMANDAGSSDEEEEEEDVDPAPTVPSTPKANDEGKAASGTGGTTAEARTPVPLVDYILNVMRFVDAILSNNSTDDHCREFVQQKGLVPLMSILGLPNLPVDFPVSPACQAVASVCKSILNLAHEAQVLQQGLSHLGAVLASLEPLHKPLDPPGGSVLLEELLGALAASQGASGSEGGEGAAASVTTQQQSPLLHAMAATHAYIVMFVHVCRTGQSEIRSISMSHWGSELGLGVLRGLSRLYTSLVWESTVLLALCNDSALPPGCPFGRHQLQRLQGTLQNMPDAAASTSGTALDDSPPQNGMEVDVGIADSPGGAASSTSVDGKANKARSQAAVKQIKPLLTGASRLGRALAELFGLLVKLCVGSPMRQRRGQQVPPSPTAPSPSARAVASALTRLLANGLSWEPPLTSPMPKFRLTFYICSVGFTSPMLFDERKYPYHLMLQRFLSSGGQDAFFETFRWALTCGGKVPLSEGLESPDLPEGTGEFLDAWLMLLEKMVNPRMVLESPHTLPARSATTGAVPAFSPVLYLIHTHKRAFDAIMQLWDRKPLKVYGDRMSESMLAILCHLLRGEGLIRDKLAKEKEAASAAGASGGPASSAASEGALLHGSVRSSRGALGAPSHEDINQDHLQQLMDMGFCRELATEALAHSASLEQATDYLLSHPAPLAPSASGVLPGGAGSPLVPSGRPLAELPSDLEMSEEDQMMRAIAMSLGENVTPGQAKEGDKVMRDEEEDDEKVQPEEEPADPSVMDRFTENMLPGCLRLLDALPETVYRVCDLLGAVVARNGVVWRDQMLASLLQEVRTTVTSLLEIAVRDDLPQAEQAAQLATLPVANMAAVRIHLFTLLFEEMRLPCATLLEEQSLVDLLVQLVDAAQQVLVLPTLPKEPPTTPKWLVSLILLIDLYEKASVASKRRAPLLQLPKRQWKWFDDRTGRWNAYTALNNKAIDDAYCAVEPSVHFTAGRRKYTVQFSTMVQINEETGNWRPVMLAWDGKPAATASATTGASSATAVDAGAGTSAGTTVQPTAPAGAAAPVGASASVPTLSSASADVASTVPTTGADSGNASASSTTPVTPTTVKGLSPHQCSTLIRACVGLLSIPVEPDTLHGVLRLSLRLTRCHEAAQAFAALGGPRLLLGLTQASAFSGFASLASLLVRHVVEEPPTLAHAMDKVARTMATAGGSPVSSKELHYVLRVLGPAACRDPKLFQEVATNVLRISLLPMSKRPEEEESRYTSSNAVQILKCVAAKGPTTSAPVGDVVAQVMSDLLNVLPTPLPTPQPQEGQAEVSSDPSGSPPSTSNGAAGGGGGAGGTVPADLVREGGGADLLDEEPVPNLDPSGAVEDKGVGPAGSSRPFGQAPKEDKSLPLLPKSAVCRLLAELVRSYAPCARMVADHVYTAGQTELVPEEISALGFLLDNLLPQCQKAGDKDSPALARVLVAALASANHSPDTQATLVVEVKAALQRALALPETVEKHARIQALTGLVGTMIESCPPAQAASSFRQLHASMNNMVRVLLRRGLLTDLARIPHNLDLSSPHMAATVNSALKPLETLSRIVNLPSQAAPGGHPRGGRKGTGSSQSGGAGTGGAGGPGSGAGGSSRTPMLLASHDEGREDEEEAHAQVGDEEHRDGDDGPPPLEPVGGRNAEMSSSEATNAYGEVTVDDNTDSESHAVPEEAVVVCSESGTVLNEADGVDLVGIVDALLDRDSENAPVLVEEVHQETTDSESNSDSGRSEDEVEQDEENEDEGDEEAEDEDEDEEEYQDLEEALFRMQDRDDNLFFHFEEVFPSSGTSIMFGGSEGIRTYQLPIVPDESNNGADTTSRAAVVAGPSIPPPPGTVASTHPLLVRHGDPQAGGGPSSRLHRRTRGFRTQGAAHGGNSSGTWHVYANRHPNPPAILQRLLGPNTAQDILQLTSTFNPVASSTAQTRVVFANSDFRILATDDDIFEIQDPGTFVSSSGTGTLANIPTALVRWTEESRVLDGDSMHDCVAGLKPAILEVLERHRDEELAERREKRCKLQESQPAAATTSSAAPMSASTTSTAAATAVAAQAEDSNHNQDNERTMMLLGPWPSTTGASSTTTTATTSSRNIPPADLDEVMAAASSLSGYTAPVSQPQPQLQPTSVTVATAAVSEPSTVSARLAARIPPDPEPLASEPGASESSLAGTERLAASIVERVLGPALSMTSEPATSMPPGVPPMSWLEGLGSTALSAVANALQQSSSCAGGLFAAAGQACPMDTSEPTTTTTTTTSGAAMPSEFEDAFIADGQNLSTDEGDRDTASPDTREAAAIVEDVGSEESQQPTEEVEAGVPVPAQPPPAQRAADAAGPSVSNEYASILGDVEIPEGVDPSFLAALPENIRQEVIAEQLRLQRLRTHAQQQQQQQQ</sequence>
<dbReference type="GO" id="GO:0000209">
    <property type="term" value="P:protein polyubiquitination"/>
    <property type="evidence" value="ECO:0007669"/>
    <property type="project" value="TreeGrafter"/>
</dbReference>
<dbReference type="GO" id="GO:0005634">
    <property type="term" value="C:nucleus"/>
    <property type="evidence" value="ECO:0007669"/>
    <property type="project" value="TreeGrafter"/>
</dbReference>
<proteinExistence type="predicted"/>
<dbReference type="Pfam" id="PF14377">
    <property type="entry name" value="UBM"/>
    <property type="match status" value="1"/>
</dbReference>
<feature type="non-terminal residue" evidence="5">
    <location>
        <position position="3167"/>
    </location>
</feature>
<dbReference type="InterPro" id="IPR010314">
    <property type="entry name" value="E3_Ub_ligase_DUF913"/>
</dbReference>
<feature type="domain" description="WWE" evidence="4">
    <location>
        <begin position="1692"/>
        <end position="1772"/>
    </location>
</feature>
<feature type="compositionally biased region" description="Basic and acidic residues" evidence="2">
    <location>
        <begin position="2401"/>
        <end position="2414"/>
    </location>
</feature>
<feature type="compositionally biased region" description="Low complexity" evidence="2">
    <location>
        <begin position="2070"/>
        <end position="2084"/>
    </location>
</feature>
<evidence type="ECO:0000259" key="3">
    <source>
        <dbReference type="PROSITE" id="PS50030"/>
    </source>
</evidence>
<dbReference type="GO" id="GO:0005737">
    <property type="term" value="C:cytoplasm"/>
    <property type="evidence" value="ECO:0007669"/>
    <property type="project" value="TreeGrafter"/>
</dbReference>
<dbReference type="PROSITE" id="PS50330">
    <property type="entry name" value="UIM"/>
    <property type="match status" value="1"/>
</dbReference>
<dbReference type="InterPro" id="IPR041918">
    <property type="entry name" value="UBA_HUWE1"/>
</dbReference>
<dbReference type="InterPro" id="IPR009060">
    <property type="entry name" value="UBA-like_sf"/>
</dbReference>
<accession>A0A131Z7R0</accession>
<dbReference type="CDD" id="cd14288">
    <property type="entry name" value="UBA_HUWE1"/>
    <property type="match status" value="1"/>
</dbReference>
<feature type="compositionally biased region" description="Low complexity" evidence="2">
    <location>
        <begin position="757"/>
        <end position="769"/>
    </location>
</feature>
<feature type="compositionally biased region" description="Polar residues" evidence="2">
    <location>
        <begin position="1837"/>
        <end position="1847"/>
    </location>
</feature>
<feature type="region of interest" description="Disordered" evidence="2">
    <location>
        <begin position="473"/>
        <end position="538"/>
    </location>
</feature>
<feature type="domain" description="UBA" evidence="3">
    <location>
        <begin position="1407"/>
        <end position="1446"/>
    </location>
</feature>
<keyword evidence="1" id="KW-0808">Transferase</keyword>
<dbReference type="GO" id="GO:0061630">
    <property type="term" value="F:ubiquitin protein ligase activity"/>
    <property type="evidence" value="ECO:0007669"/>
    <property type="project" value="TreeGrafter"/>
</dbReference>
<dbReference type="PROSITE" id="PS50918">
    <property type="entry name" value="WWE"/>
    <property type="match status" value="1"/>
</dbReference>
<dbReference type="PROSITE" id="PS50030">
    <property type="entry name" value="UBA"/>
    <property type="match status" value="1"/>
</dbReference>
<dbReference type="Gene3D" id="6.10.250.1630">
    <property type="match status" value="1"/>
</dbReference>
<dbReference type="InterPro" id="IPR025527">
    <property type="entry name" value="HUWE1/Rev1_UBM"/>
</dbReference>
<feature type="region of interest" description="Disordered" evidence="2">
    <location>
        <begin position="1835"/>
        <end position="1862"/>
    </location>
</feature>
<dbReference type="GO" id="GO:0008270">
    <property type="term" value="F:zinc ion binding"/>
    <property type="evidence" value="ECO:0007669"/>
    <property type="project" value="InterPro"/>
</dbReference>
<dbReference type="Pfam" id="PF02825">
    <property type="entry name" value="WWE"/>
    <property type="match status" value="1"/>
</dbReference>
<dbReference type="SUPFAM" id="SSF46934">
    <property type="entry name" value="UBA-like"/>
    <property type="match status" value="1"/>
</dbReference>
<feature type="compositionally biased region" description="Polar residues" evidence="2">
    <location>
        <begin position="503"/>
        <end position="514"/>
    </location>
</feature>
<dbReference type="PANTHER" id="PTHR11254">
    <property type="entry name" value="HECT DOMAIN UBIQUITIN-PROTEIN LIGASE"/>
    <property type="match status" value="1"/>
</dbReference>
<dbReference type="InterPro" id="IPR004170">
    <property type="entry name" value="WWE_dom"/>
</dbReference>